<evidence type="ECO:0000313" key="1">
    <source>
        <dbReference type="EMBL" id="KNC83962.1"/>
    </source>
</evidence>
<dbReference type="PANTHER" id="PTHR22916:SF3">
    <property type="entry name" value="UDP-GLCNAC:BETAGAL BETA-1,3-N-ACETYLGLUCOSAMINYLTRANSFERASE-LIKE PROTEIN 1"/>
    <property type="match status" value="1"/>
</dbReference>
<dbReference type="AlphaFoldDB" id="A0A0L0G4D9"/>
<proteinExistence type="predicted"/>
<dbReference type="GeneID" id="25904287"/>
<dbReference type="Proteomes" id="UP000054560">
    <property type="component" value="Unassembled WGS sequence"/>
</dbReference>
<organism evidence="1 2">
    <name type="scientific">Sphaeroforma arctica JP610</name>
    <dbReference type="NCBI Taxonomy" id="667725"/>
    <lineage>
        <taxon>Eukaryota</taxon>
        <taxon>Ichthyosporea</taxon>
        <taxon>Ichthyophonida</taxon>
        <taxon>Sphaeroforma</taxon>
    </lineage>
</organism>
<sequence length="259" mass="29493">MQDKYTAEGGIVSDHDVHRKSIKGSAMGASKHVIVGCNVTRGDENATPRYTQWINALEGRQLLTQRYRECTLIKPTWFMSRDTFESVGSFDESGPGTPEDMIFLYKHLDNFGALAKVCEPLVMYRYHAQAQSHSVKWQDIFDLRVKHIEHHLLNRLSSFSVWSAGREGKRFYRALDPRNQTKVACFLDVKDTLIKGPGFRPSKTAVFIPIRHYTQLLVCGTDVIPRPVITCVKLNLHSGFETNMADVKLTEGYDCIYFA</sequence>
<keyword evidence="2" id="KW-1185">Reference proteome</keyword>
<dbReference type="InterPro" id="IPR029044">
    <property type="entry name" value="Nucleotide-diphossugar_trans"/>
</dbReference>
<dbReference type="eggNOG" id="KOG2977">
    <property type="taxonomic scope" value="Eukaryota"/>
</dbReference>
<name>A0A0L0G4D9_9EUKA</name>
<dbReference type="STRING" id="667725.A0A0L0G4D9"/>
<evidence type="ECO:0008006" key="3">
    <source>
        <dbReference type="Google" id="ProtNLM"/>
    </source>
</evidence>
<dbReference type="GO" id="GO:0016757">
    <property type="term" value="F:glycosyltransferase activity"/>
    <property type="evidence" value="ECO:0007669"/>
    <property type="project" value="UniProtKB-ARBA"/>
</dbReference>
<reference evidence="1 2" key="1">
    <citation type="submission" date="2011-02" db="EMBL/GenBank/DDBJ databases">
        <title>The Genome Sequence of Sphaeroforma arctica JP610.</title>
        <authorList>
            <consortium name="The Broad Institute Genome Sequencing Platform"/>
            <person name="Russ C."/>
            <person name="Cuomo C."/>
            <person name="Young S.K."/>
            <person name="Zeng Q."/>
            <person name="Gargeya S."/>
            <person name="Alvarado L."/>
            <person name="Berlin A."/>
            <person name="Chapman S.B."/>
            <person name="Chen Z."/>
            <person name="Freedman E."/>
            <person name="Gellesch M."/>
            <person name="Goldberg J."/>
            <person name="Griggs A."/>
            <person name="Gujja S."/>
            <person name="Heilman E."/>
            <person name="Heiman D."/>
            <person name="Howarth C."/>
            <person name="Mehta T."/>
            <person name="Neiman D."/>
            <person name="Pearson M."/>
            <person name="Roberts A."/>
            <person name="Saif S."/>
            <person name="Shea T."/>
            <person name="Shenoy N."/>
            <person name="Sisk P."/>
            <person name="Stolte C."/>
            <person name="Sykes S."/>
            <person name="White J."/>
            <person name="Yandava C."/>
            <person name="Burger G."/>
            <person name="Gray M.W."/>
            <person name="Holland P.W.H."/>
            <person name="King N."/>
            <person name="Lang F.B.F."/>
            <person name="Roger A.J."/>
            <person name="Ruiz-Trillo I."/>
            <person name="Haas B."/>
            <person name="Nusbaum C."/>
            <person name="Birren B."/>
        </authorList>
    </citation>
    <scope>NUCLEOTIDE SEQUENCE [LARGE SCALE GENOMIC DNA]</scope>
    <source>
        <strain evidence="1 2">JP610</strain>
    </source>
</reference>
<gene>
    <name evidence="1" type="ORF">SARC_03783</name>
</gene>
<accession>A0A0L0G4D9</accession>
<dbReference type="PANTHER" id="PTHR22916">
    <property type="entry name" value="GLYCOSYLTRANSFERASE"/>
    <property type="match status" value="1"/>
</dbReference>
<evidence type="ECO:0000313" key="2">
    <source>
        <dbReference type="Proteomes" id="UP000054560"/>
    </source>
</evidence>
<dbReference type="OrthoDB" id="206708at2759"/>
<dbReference type="RefSeq" id="XP_014157864.1">
    <property type="nucleotide sequence ID" value="XM_014302389.1"/>
</dbReference>
<dbReference type="EMBL" id="KQ241797">
    <property type="protein sequence ID" value="KNC83962.1"/>
    <property type="molecule type" value="Genomic_DNA"/>
</dbReference>
<protein>
    <recommendedName>
        <fullName evidence="3">Glycosyltransferase 2-like domain-containing protein</fullName>
    </recommendedName>
</protein>
<dbReference type="SUPFAM" id="SSF53448">
    <property type="entry name" value="Nucleotide-diphospho-sugar transferases"/>
    <property type="match status" value="1"/>
</dbReference>